<feature type="transmembrane region" description="Helical" evidence="2">
    <location>
        <begin position="58"/>
        <end position="83"/>
    </location>
</feature>
<gene>
    <name evidence="4" type="ORF">BDW42DRAFT_167061</name>
</gene>
<feature type="compositionally biased region" description="Pro residues" evidence="1">
    <location>
        <begin position="216"/>
        <end position="228"/>
    </location>
</feature>
<name>A0A2J5HY16_9EURO</name>
<evidence type="ECO:0000259" key="3">
    <source>
        <dbReference type="Pfam" id="PF08508"/>
    </source>
</evidence>
<evidence type="ECO:0000313" key="5">
    <source>
        <dbReference type="Proteomes" id="UP000235023"/>
    </source>
</evidence>
<evidence type="ECO:0000256" key="2">
    <source>
        <dbReference type="SAM" id="Phobius"/>
    </source>
</evidence>
<feature type="domain" description="DUF1746" evidence="3">
    <location>
        <begin position="55"/>
        <end position="168"/>
    </location>
</feature>
<proteinExistence type="predicted"/>
<dbReference type="InterPro" id="IPR038967">
    <property type="entry name" value="Dsc4-like"/>
</dbReference>
<keyword evidence="2" id="KW-0472">Membrane</keyword>
<dbReference type="InterPro" id="IPR013715">
    <property type="entry name" value="DUF1746"/>
</dbReference>
<dbReference type="GO" id="GO:0044695">
    <property type="term" value="C:Dsc E3 ubiquitin ligase complex"/>
    <property type="evidence" value="ECO:0007669"/>
    <property type="project" value="InterPro"/>
</dbReference>
<keyword evidence="5" id="KW-1185">Reference proteome</keyword>
<dbReference type="Pfam" id="PF08508">
    <property type="entry name" value="DUF1746"/>
    <property type="match status" value="1"/>
</dbReference>
<dbReference type="OrthoDB" id="5428737at2759"/>
<organism evidence="4 5">
    <name type="scientific">Aspergillus taichungensis</name>
    <dbReference type="NCBI Taxonomy" id="482145"/>
    <lineage>
        <taxon>Eukaryota</taxon>
        <taxon>Fungi</taxon>
        <taxon>Dikarya</taxon>
        <taxon>Ascomycota</taxon>
        <taxon>Pezizomycotina</taxon>
        <taxon>Eurotiomycetes</taxon>
        <taxon>Eurotiomycetidae</taxon>
        <taxon>Eurotiales</taxon>
        <taxon>Aspergillaceae</taxon>
        <taxon>Aspergillus</taxon>
        <taxon>Aspergillus subgen. Circumdati</taxon>
    </lineage>
</organism>
<feature type="transmembrane region" description="Helical" evidence="2">
    <location>
        <begin position="154"/>
        <end position="173"/>
    </location>
</feature>
<evidence type="ECO:0000256" key="1">
    <source>
        <dbReference type="SAM" id="MobiDB-lite"/>
    </source>
</evidence>
<feature type="compositionally biased region" description="Basic and acidic residues" evidence="1">
    <location>
        <begin position="198"/>
        <end position="208"/>
    </location>
</feature>
<keyword evidence="2" id="KW-1133">Transmembrane helix</keyword>
<dbReference type="EMBL" id="KZ559528">
    <property type="protein sequence ID" value="PLN82310.1"/>
    <property type="molecule type" value="Genomic_DNA"/>
</dbReference>
<reference evidence="5" key="1">
    <citation type="submission" date="2017-12" db="EMBL/GenBank/DDBJ databases">
        <authorList>
            <consortium name="DOE Joint Genome Institute"/>
            <person name="Mondo S.J."/>
            <person name="Kjaerbolling I."/>
            <person name="Vesth T.C."/>
            <person name="Frisvad J.C."/>
            <person name="Nybo J.L."/>
            <person name="Theobald S."/>
            <person name="Kuo A."/>
            <person name="Bowyer P."/>
            <person name="Matsuda Y."/>
            <person name="Lyhne E.K."/>
            <person name="Kogle M.E."/>
            <person name="Clum A."/>
            <person name="Lipzen A."/>
            <person name="Salamov A."/>
            <person name="Ngan C.Y."/>
            <person name="Daum C."/>
            <person name="Chiniquy J."/>
            <person name="Barry K."/>
            <person name="LaButti K."/>
            <person name="Haridas S."/>
            <person name="Simmons B.A."/>
            <person name="Magnuson J.K."/>
            <person name="Mortensen U.H."/>
            <person name="Larsen T.O."/>
            <person name="Grigoriev I.V."/>
            <person name="Baker S.E."/>
            <person name="Andersen M.R."/>
            <person name="Nordberg H.P."/>
            <person name="Cantor M.N."/>
            <person name="Hua S.X."/>
        </authorList>
    </citation>
    <scope>NUCLEOTIDE SEQUENCE [LARGE SCALE GENOMIC DNA]</scope>
    <source>
        <strain evidence="5">IBT 19404</strain>
    </source>
</reference>
<dbReference type="PANTHER" id="PTHR39405:SF1">
    <property type="entry name" value="DSC E3 UBIQUITIN LIGASE COMPLEX SUBUNIT 4"/>
    <property type="match status" value="1"/>
</dbReference>
<protein>
    <submittedName>
        <fullName evidence="4">DUF1746-domain-containing protein</fullName>
    </submittedName>
</protein>
<dbReference type="Proteomes" id="UP000235023">
    <property type="component" value="Unassembled WGS sequence"/>
</dbReference>
<dbReference type="PANTHER" id="PTHR39405">
    <property type="entry name" value="DSC E3 UBIQUITIN LIGASE COMPLEX SUBUNIT 4"/>
    <property type="match status" value="1"/>
</dbReference>
<evidence type="ECO:0000313" key="4">
    <source>
        <dbReference type="EMBL" id="PLN82310.1"/>
    </source>
</evidence>
<dbReference type="AlphaFoldDB" id="A0A2J5HY16"/>
<dbReference type="GO" id="GO:0005783">
    <property type="term" value="C:endoplasmic reticulum"/>
    <property type="evidence" value="ECO:0007669"/>
    <property type="project" value="TreeGrafter"/>
</dbReference>
<dbReference type="GO" id="GO:0032933">
    <property type="term" value="P:SREBP signaling pathway"/>
    <property type="evidence" value="ECO:0007669"/>
    <property type="project" value="InterPro"/>
</dbReference>
<sequence length="337" mass="37158">MNTPDAYRDAEYIADVSGTSYGSDVQSAQQSGQGERLKKVQSAAKVLFIDRLLRDLDILIYCELSALYYLDCSIIVFAVRAMVQLIFFTPKAPPFDPTRNQPFIGAIFTSNLFCMAYHKFLSHPEADETTRGYLHGGLLIDFIGQKAPVSLVRLLSLDVLVLLLDLIMLGLIIERVKTIDATGSNSTASEPIETSPDSQDHDSEERGLLRTGSRPSPSPSASPQPPPTTEDIELDELRPRNDSPHSDVSADEQLERTELLAEPAGGKHTHPLDVFSSGEAVVMNMGLLDVIRDQWRYSPVAARRPSPYVPSDQTATFLRERFGLQVGPDGRVQRIGS</sequence>
<accession>A0A2J5HY16</accession>
<feature type="region of interest" description="Disordered" evidence="1">
    <location>
        <begin position="182"/>
        <end position="232"/>
    </location>
</feature>
<keyword evidence="2" id="KW-0812">Transmembrane</keyword>